<proteinExistence type="predicted"/>
<evidence type="ECO:0000313" key="2">
    <source>
        <dbReference type="Proteomes" id="UP000252415"/>
    </source>
</evidence>
<dbReference type="EMBL" id="QPJD01000012">
    <property type="protein sequence ID" value="RCW44264.1"/>
    <property type="molecule type" value="Genomic_DNA"/>
</dbReference>
<accession>A0A368VSW2</accession>
<dbReference type="AlphaFoldDB" id="A0A368VSW2"/>
<organism evidence="1 2">
    <name type="scientific">Paenibacillus prosopidis</name>
    <dbReference type="NCBI Taxonomy" id="630520"/>
    <lineage>
        <taxon>Bacteria</taxon>
        <taxon>Bacillati</taxon>
        <taxon>Bacillota</taxon>
        <taxon>Bacilli</taxon>
        <taxon>Bacillales</taxon>
        <taxon>Paenibacillaceae</taxon>
        <taxon>Paenibacillus</taxon>
    </lineage>
</organism>
<reference evidence="1 2" key="1">
    <citation type="submission" date="2018-07" db="EMBL/GenBank/DDBJ databases">
        <title>Genomic Encyclopedia of Type Strains, Phase III (KMG-III): the genomes of soil and plant-associated and newly described type strains.</title>
        <authorList>
            <person name="Whitman W."/>
        </authorList>
    </citation>
    <scope>NUCLEOTIDE SEQUENCE [LARGE SCALE GENOMIC DNA]</scope>
    <source>
        <strain evidence="1 2">CECT 7506</strain>
    </source>
</reference>
<name>A0A368VSW2_9BACL</name>
<evidence type="ECO:0008006" key="3">
    <source>
        <dbReference type="Google" id="ProtNLM"/>
    </source>
</evidence>
<sequence length="63" mass="7376">MKEYPLLLSASHVAEICSCHRSTAYEIMKEPHRPVWRHGSKVRLHRDLFFAQLEEESQANRVG</sequence>
<dbReference type="Proteomes" id="UP000252415">
    <property type="component" value="Unassembled WGS sequence"/>
</dbReference>
<comment type="caution">
    <text evidence="1">The sequence shown here is derived from an EMBL/GenBank/DDBJ whole genome shotgun (WGS) entry which is preliminary data.</text>
</comment>
<protein>
    <recommendedName>
        <fullName evidence="3">Excisionase family DNA binding protein</fullName>
    </recommendedName>
</protein>
<gene>
    <name evidence="1" type="ORF">DFP97_112128</name>
</gene>
<evidence type="ECO:0000313" key="1">
    <source>
        <dbReference type="EMBL" id="RCW44264.1"/>
    </source>
</evidence>
<keyword evidence="2" id="KW-1185">Reference proteome</keyword>